<dbReference type="InterPro" id="IPR046347">
    <property type="entry name" value="bZIP_sf"/>
</dbReference>
<dbReference type="EMBL" id="JAHUZN010000006">
    <property type="protein sequence ID" value="KAG8491113.1"/>
    <property type="molecule type" value="Genomic_DNA"/>
</dbReference>
<reference evidence="9 10" key="1">
    <citation type="journal article" date="2021" name="bioRxiv">
        <title>The Gossypium anomalum genome as a resource for cotton improvement and evolutionary analysis of hybrid incompatibility.</title>
        <authorList>
            <person name="Grover C.E."/>
            <person name="Yuan D."/>
            <person name="Arick M.A."/>
            <person name="Miller E.R."/>
            <person name="Hu G."/>
            <person name="Peterson D.G."/>
            <person name="Wendel J.F."/>
            <person name="Udall J.A."/>
        </authorList>
    </citation>
    <scope>NUCLEOTIDE SEQUENCE [LARGE SCALE GENOMIC DNA]</scope>
    <source>
        <strain evidence="9">JFW-Udall</strain>
        <tissue evidence="9">Leaf</tissue>
    </source>
</reference>
<feature type="compositionally biased region" description="Acidic residues" evidence="7">
    <location>
        <begin position="116"/>
        <end position="149"/>
    </location>
</feature>
<accession>A0A8J5YZN0</accession>
<proteinExistence type="inferred from homology"/>
<dbReference type="Gene3D" id="1.20.5.170">
    <property type="match status" value="1"/>
</dbReference>
<dbReference type="GO" id="GO:0003700">
    <property type="term" value="F:DNA-binding transcription factor activity"/>
    <property type="evidence" value="ECO:0007669"/>
    <property type="project" value="InterPro"/>
</dbReference>
<dbReference type="SUPFAM" id="SSF57959">
    <property type="entry name" value="Leucine zipper domain"/>
    <property type="match status" value="1"/>
</dbReference>
<keyword evidence="3" id="KW-0805">Transcription regulation</keyword>
<comment type="subcellular location">
    <subcellularLocation>
        <location evidence="1">Nucleus</location>
    </subcellularLocation>
</comment>
<evidence type="ECO:0000313" key="10">
    <source>
        <dbReference type="Proteomes" id="UP000701853"/>
    </source>
</evidence>
<evidence type="ECO:0000256" key="3">
    <source>
        <dbReference type="ARBA" id="ARBA00023015"/>
    </source>
</evidence>
<evidence type="ECO:0000259" key="8">
    <source>
        <dbReference type="PROSITE" id="PS50217"/>
    </source>
</evidence>
<sequence length="504" mass="56204">MKRSASELALEEFSRNTMSTTTIAAPSAFPDFALHPPIARLSNSFHFTEFSRDAAELSPQTHVLLSQTLTSHLDSQSSFCRNESWGSTVCEGNNSNYRSRENEVRGATTPSSDHDPSDDDDDDVEEEDDDDEEEDEEGGEGEGEVEEADAGQSEQSLDPSHLKRLRRKLSNRESARRSRKRKQEQLAELEFQAEQLRGENDSLFKQLTNAHQLIRDVGTNNRVLTSNVQALRHKVKLAEDMLAGGSFTCGLNQLVQSHLTSQQPIATNNHNLGRVVNVSPTITVQGDSSSYSGFTDMGNSPNLGLPTLDFTNSNQNNIGIGDPVNVLVASSSLLHHQFKLSKIDLSIQVQVDNFEHFLNLSHIPPIVQPQALQHPLQLYCINKSVAILHLLHRYFLFQPITTSTSGQVKASIELLILPDVINQAKLLHHLTGFLLVYSAVALVHAEHSSESPEHQLMTGCYVRDRLLGKTTLVSSLSCPDDVYYCNYKYYYPLIGEMCKVFYSY</sequence>
<evidence type="ECO:0000256" key="6">
    <source>
        <dbReference type="ARBA" id="ARBA00023242"/>
    </source>
</evidence>
<organism evidence="9 10">
    <name type="scientific">Gossypium anomalum</name>
    <dbReference type="NCBI Taxonomy" id="47600"/>
    <lineage>
        <taxon>Eukaryota</taxon>
        <taxon>Viridiplantae</taxon>
        <taxon>Streptophyta</taxon>
        <taxon>Embryophyta</taxon>
        <taxon>Tracheophyta</taxon>
        <taxon>Spermatophyta</taxon>
        <taxon>Magnoliopsida</taxon>
        <taxon>eudicotyledons</taxon>
        <taxon>Gunneridae</taxon>
        <taxon>Pentapetalae</taxon>
        <taxon>rosids</taxon>
        <taxon>malvids</taxon>
        <taxon>Malvales</taxon>
        <taxon>Malvaceae</taxon>
        <taxon>Malvoideae</taxon>
        <taxon>Gossypium</taxon>
    </lineage>
</organism>
<comment type="similarity">
    <text evidence="2">Belongs to the bZIP family.</text>
</comment>
<dbReference type="CDD" id="cd14702">
    <property type="entry name" value="bZIP_plant_GBF1"/>
    <property type="match status" value="1"/>
</dbReference>
<dbReference type="GO" id="GO:0005634">
    <property type="term" value="C:nucleus"/>
    <property type="evidence" value="ECO:0007669"/>
    <property type="project" value="UniProtKB-SubCell"/>
</dbReference>
<dbReference type="InterPro" id="IPR004827">
    <property type="entry name" value="bZIP"/>
</dbReference>
<dbReference type="PROSITE" id="PS50217">
    <property type="entry name" value="BZIP"/>
    <property type="match status" value="1"/>
</dbReference>
<dbReference type="InterPro" id="IPR045314">
    <property type="entry name" value="bZIP_plant_GBF1"/>
</dbReference>
<dbReference type="AlphaFoldDB" id="A0A8J5YZN0"/>
<dbReference type="PANTHER" id="PTHR46408">
    <property type="entry name" value="BASIC LEUCINE ZIPPER 63"/>
    <property type="match status" value="1"/>
</dbReference>
<dbReference type="Proteomes" id="UP000701853">
    <property type="component" value="Chromosome 6"/>
</dbReference>
<keyword evidence="6" id="KW-0539">Nucleus</keyword>
<feature type="domain" description="BZIP" evidence="8">
    <location>
        <begin position="161"/>
        <end position="207"/>
    </location>
</feature>
<dbReference type="PANTHER" id="PTHR46408:SF8">
    <property type="entry name" value="BASIC LEUCINE ZIPPER 9"/>
    <property type="match status" value="1"/>
</dbReference>
<evidence type="ECO:0000256" key="2">
    <source>
        <dbReference type="ARBA" id="ARBA00007163"/>
    </source>
</evidence>
<dbReference type="Pfam" id="PF00170">
    <property type="entry name" value="bZIP_1"/>
    <property type="match status" value="1"/>
</dbReference>
<evidence type="ECO:0000256" key="4">
    <source>
        <dbReference type="ARBA" id="ARBA00023125"/>
    </source>
</evidence>
<keyword evidence="5" id="KW-0804">Transcription</keyword>
<dbReference type="FunFam" id="1.20.5.170:FF:000020">
    <property type="entry name" value="BZIP transcription factor"/>
    <property type="match status" value="1"/>
</dbReference>
<keyword evidence="10" id="KW-1185">Reference proteome</keyword>
<evidence type="ECO:0000256" key="5">
    <source>
        <dbReference type="ARBA" id="ARBA00023163"/>
    </source>
</evidence>
<evidence type="ECO:0000256" key="7">
    <source>
        <dbReference type="SAM" id="MobiDB-lite"/>
    </source>
</evidence>
<keyword evidence="4" id="KW-0238">DNA-binding</keyword>
<feature type="region of interest" description="Disordered" evidence="7">
    <location>
        <begin position="90"/>
        <end position="183"/>
    </location>
</feature>
<dbReference type="GO" id="GO:0046983">
    <property type="term" value="F:protein dimerization activity"/>
    <property type="evidence" value="ECO:0007669"/>
    <property type="project" value="UniProtKB-ARBA"/>
</dbReference>
<dbReference type="GO" id="GO:0003677">
    <property type="term" value="F:DNA binding"/>
    <property type="evidence" value="ECO:0007669"/>
    <property type="project" value="UniProtKB-KW"/>
</dbReference>
<name>A0A8J5YZN0_9ROSI</name>
<evidence type="ECO:0000256" key="1">
    <source>
        <dbReference type="ARBA" id="ARBA00004123"/>
    </source>
</evidence>
<dbReference type="OrthoDB" id="1299653at2759"/>
<evidence type="ECO:0000313" key="9">
    <source>
        <dbReference type="EMBL" id="KAG8491113.1"/>
    </source>
</evidence>
<protein>
    <recommendedName>
        <fullName evidence="8">BZIP domain-containing protein</fullName>
    </recommendedName>
</protein>
<comment type="caution">
    <text evidence="9">The sequence shown here is derived from an EMBL/GenBank/DDBJ whole genome shotgun (WGS) entry which is preliminary data.</text>
</comment>
<dbReference type="PROSITE" id="PS00036">
    <property type="entry name" value="BZIP_BASIC"/>
    <property type="match status" value="1"/>
</dbReference>
<dbReference type="SMART" id="SM00338">
    <property type="entry name" value="BRLZ"/>
    <property type="match status" value="1"/>
</dbReference>
<gene>
    <name evidence="9" type="ORF">CXB51_014278</name>
</gene>